<keyword evidence="2" id="KW-1185">Reference proteome</keyword>
<accession>A0A8J7LM28</accession>
<reference evidence="1" key="1">
    <citation type="submission" date="2020-12" db="EMBL/GenBank/DDBJ databases">
        <title>Snuella sp. nov., isolated from sediment in Incheon.</title>
        <authorList>
            <person name="Kim W."/>
        </authorList>
    </citation>
    <scope>NUCLEOTIDE SEQUENCE</scope>
    <source>
        <strain evidence="1">CAU 1569</strain>
    </source>
</reference>
<comment type="caution">
    <text evidence="1">The sequence shown here is derived from an EMBL/GenBank/DDBJ whole genome shotgun (WGS) entry which is preliminary data.</text>
</comment>
<proteinExistence type="predicted"/>
<dbReference type="InterPro" id="IPR017853">
    <property type="entry name" value="GH"/>
</dbReference>
<evidence type="ECO:0000313" key="2">
    <source>
        <dbReference type="Proteomes" id="UP000610931"/>
    </source>
</evidence>
<dbReference type="EMBL" id="JAELVQ010000002">
    <property type="protein sequence ID" value="MBJ6367014.1"/>
    <property type="molecule type" value="Genomic_DNA"/>
</dbReference>
<dbReference type="RefSeq" id="WP_199113096.1">
    <property type="nucleotide sequence ID" value="NZ_JAELVQ010000002.1"/>
</dbReference>
<sequence>MKGINKLGCKNIAVLAALFITFSFRGIDNLVLHCPQTDVSKVGLKCYRGNLKDVFGDVKQAQISNSISTTAHVENLLEGFKTLGVNGIRITIFPEGENPNEEIFDYLYTRAKSKGFKIMANPALWDGAVRIANKVLHGTRIDFNNQKDIGPNSTLGNDEATNIVIKRIKAFANKYKVDLITPFNEDGAPGSKWSVEQMNKIYRELHNNINGAELMGPCTWGIPGGTKVLRETNILQYISIASTHNLGFNHKAWSDFQNLAGDLPVWDSEVNYTVKFSGKDTRIDAALKVGVDGLVLYDSWKYISLKDGSINKAGNNVKAKILAQ</sequence>
<gene>
    <name evidence="1" type="ORF">JF259_02825</name>
</gene>
<dbReference type="Proteomes" id="UP000610931">
    <property type="component" value="Unassembled WGS sequence"/>
</dbReference>
<dbReference type="SUPFAM" id="SSF51445">
    <property type="entry name" value="(Trans)glycosidases"/>
    <property type="match status" value="1"/>
</dbReference>
<organism evidence="1 2">
    <name type="scientific">Snuella sedimenti</name>
    <dbReference type="NCBI Taxonomy" id="2798802"/>
    <lineage>
        <taxon>Bacteria</taxon>
        <taxon>Pseudomonadati</taxon>
        <taxon>Bacteroidota</taxon>
        <taxon>Flavobacteriia</taxon>
        <taxon>Flavobacteriales</taxon>
        <taxon>Flavobacteriaceae</taxon>
        <taxon>Snuella</taxon>
    </lineage>
</organism>
<evidence type="ECO:0000313" key="1">
    <source>
        <dbReference type="EMBL" id="MBJ6367014.1"/>
    </source>
</evidence>
<dbReference type="AlphaFoldDB" id="A0A8J7LM28"/>
<dbReference type="Gene3D" id="3.20.20.80">
    <property type="entry name" value="Glycosidases"/>
    <property type="match status" value="1"/>
</dbReference>
<protein>
    <submittedName>
        <fullName evidence="1">Uncharacterized protein</fullName>
    </submittedName>
</protein>
<name>A0A8J7LM28_9FLAO</name>